<proteinExistence type="predicted"/>
<evidence type="ECO:0000313" key="1">
    <source>
        <dbReference type="EMBL" id="MDT8899607.1"/>
    </source>
</evidence>
<organism evidence="1 2">
    <name type="scientific">Thermanaerothrix solaris</name>
    <dbReference type="NCBI Taxonomy" id="3058434"/>
    <lineage>
        <taxon>Bacteria</taxon>
        <taxon>Bacillati</taxon>
        <taxon>Chloroflexota</taxon>
        <taxon>Anaerolineae</taxon>
        <taxon>Anaerolineales</taxon>
        <taxon>Anaerolineaceae</taxon>
        <taxon>Thermanaerothrix</taxon>
    </lineage>
</organism>
<geneLocation type="plasmid" evidence="1">
    <name>p4228-RoL</name>
</geneLocation>
<reference evidence="1 2" key="1">
    <citation type="submission" date="2023-07" db="EMBL/GenBank/DDBJ databases">
        <title>Novel species of Thermanaerothrix with wide hydrolytic capabilities.</title>
        <authorList>
            <person name="Zayulina K.S."/>
            <person name="Podosokorskaya O.A."/>
            <person name="Elcheninov A.G."/>
        </authorList>
    </citation>
    <scope>NUCLEOTIDE SEQUENCE [LARGE SCALE GENOMIC DNA]</scope>
    <source>
        <strain evidence="1 2">4228-RoL</strain>
        <plasmid evidence="1">p4228-RoL</plasmid>
    </source>
</reference>
<dbReference type="RefSeq" id="WP_315626264.1">
    <property type="nucleotide sequence ID" value="NZ_JAUHMF010000010.1"/>
</dbReference>
<keyword evidence="1" id="KW-0614">Plasmid</keyword>
<comment type="caution">
    <text evidence="1">The sequence shown here is derived from an EMBL/GenBank/DDBJ whole genome shotgun (WGS) entry which is preliminary data.</text>
</comment>
<evidence type="ECO:0000313" key="2">
    <source>
        <dbReference type="Proteomes" id="UP001254165"/>
    </source>
</evidence>
<name>A0ABU3NS00_9CHLR</name>
<protein>
    <submittedName>
        <fullName evidence="1">Uncharacterized protein</fullName>
    </submittedName>
</protein>
<dbReference type="EMBL" id="JAUHMF010000010">
    <property type="protein sequence ID" value="MDT8899607.1"/>
    <property type="molecule type" value="Genomic_DNA"/>
</dbReference>
<accession>A0ABU3NS00</accession>
<keyword evidence="2" id="KW-1185">Reference proteome</keyword>
<sequence>MSGVSGTGIVAEGVEFSDGTVAMRWLRHPFSVAFYGSIQDVLAIHGHGGKTRVKWLHENHYEQGVRYGQEKTRMARLSD</sequence>
<dbReference type="Proteomes" id="UP001254165">
    <property type="component" value="Unassembled WGS sequence"/>
</dbReference>
<gene>
    <name evidence="1" type="ORF">QYE77_15180</name>
</gene>